<sequence>MQKVGIRRQKHGQILNGPLVDDLSVPPTPILALFNVLLT</sequence>
<protein>
    <submittedName>
        <fullName evidence="1">Uncharacterized protein</fullName>
    </submittedName>
</protein>
<evidence type="ECO:0000313" key="1">
    <source>
        <dbReference type="EMBL" id="GKV53718.1"/>
    </source>
</evidence>
<accession>A0AAV5MWC1</accession>
<reference evidence="1 2" key="1">
    <citation type="journal article" date="2021" name="Commun. Biol.">
        <title>The genome of Shorea leprosula (Dipterocarpaceae) highlights the ecological relevance of drought in aseasonal tropical rainforests.</title>
        <authorList>
            <person name="Ng K.K.S."/>
            <person name="Kobayashi M.J."/>
            <person name="Fawcett J.A."/>
            <person name="Hatakeyama M."/>
            <person name="Paape T."/>
            <person name="Ng C.H."/>
            <person name="Ang C.C."/>
            <person name="Tnah L.H."/>
            <person name="Lee C.T."/>
            <person name="Nishiyama T."/>
            <person name="Sese J."/>
            <person name="O'Brien M.J."/>
            <person name="Copetti D."/>
            <person name="Mohd Noor M.I."/>
            <person name="Ong R.C."/>
            <person name="Putra M."/>
            <person name="Sireger I.Z."/>
            <person name="Indrioko S."/>
            <person name="Kosugi Y."/>
            <person name="Izuno A."/>
            <person name="Isagi Y."/>
            <person name="Lee S.L."/>
            <person name="Shimizu K.K."/>
        </authorList>
    </citation>
    <scope>NUCLEOTIDE SEQUENCE [LARGE SCALE GENOMIC DNA]</scope>
    <source>
        <strain evidence="1">214</strain>
    </source>
</reference>
<keyword evidence="2" id="KW-1185">Reference proteome</keyword>
<proteinExistence type="predicted"/>
<evidence type="ECO:0000313" key="2">
    <source>
        <dbReference type="Proteomes" id="UP001054252"/>
    </source>
</evidence>
<organism evidence="1 2">
    <name type="scientific">Rubroshorea leprosula</name>
    <dbReference type="NCBI Taxonomy" id="152421"/>
    <lineage>
        <taxon>Eukaryota</taxon>
        <taxon>Viridiplantae</taxon>
        <taxon>Streptophyta</taxon>
        <taxon>Embryophyta</taxon>
        <taxon>Tracheophyta</taxon>
        <taxon>Spermatophyta</taxon>
        <taxon>Magnoliopsida</taxon>
        <taxon>eudicotyledons</taxon>
        <taxon>Gunneridae</taxon>
        <taxon>Pentapetalae</taxon>
        <taxon>rosids</taxon>
        <taxon>malvids</taxon>
        <taxon>Malvales</taxon>
        <taxon>Dipterocarpaceae</taxon>
        <taxon>Rubroshorea</taxon>
    </lineage>
</organism>
<gene>
    <name evidence="1" type="ORF">SLEP1_g60235</name>
</gene>
<dbReference type="Proteomes" id="UP001054252">
    <property type="component" value="Unassembled WGS sequence"/>
</dbReference>
<name>A0AAV5MWC1_9ROSI</name>
<dbReference type="AlphaFoldDB" id="A0AAV5MWC1"/>
<dbReference type="EMBL" id="BPVZ01001751">
    <property type="protein sequence ID" value="GKV53718.1"/>
    <property type="molecule type" value="Genomic_DNA"/>
</dbReference>
<comment type="caution">
    <text evidence="1">The sequence shown here is derived from an EMBL/GenBank/DDBJ whole genome shotgun (WGS) entry which is preliminary data.</text>
</comment>